<name>A0ABP0W164_9BRYO</name>
<feature type="non-terminal residue" evidence="1">
    <location>
        <position position="74"/>
    </location>
</feature>
<sequence>MECKVAASMGSKCVSVCCPSPRLQSRAIGLIVHGAADSRKLRLKWRKIGSGRLFRASTHNGNRNRISRFFDAAP</sequence>
<dbReference type="EMBL" id="OZ020108">
    <property type="protein sequence ID" value="CAK9260514.1"/>
    <property type="molecule type" value="Genomic_DNA"/>
</dbReference>
<evidence type="ECO:0000313" key="2">
    <source>
        <dbReference type="Proteomes" id="UP001497444"/>
    </source>
</evidence>
<evidence type="ECO:0000313" key="1">
    <source>
        <dbReference type="EMBL" id="CAK9260514.1"/>
    </source>
</evidence>
<reference evidence="1" key="1">
    <citation type="submission" date="2024-02" db="EMBL/GenBank/DDBJ databases">
        <authorList>
            <consortium name="ELIXIR-Norway"/>
            <consortium name="Elixir Norway"/>
        </authorList>
    </citation>
    <scope>NUCLEOTIDE SEQUENCE</scope>
</reference>
<proteinExistence type="predicted"/>
<protein>
    <submittedName>
        <fullName evidence="1">Uncharacterized protein</fullName>
    </submittedName>
</protein>
<keyword evidence="2" id="KW-1185">Reference proteome</keyword>
<accession>A0ABP0W164</accession>
<organism evidence="1 2">
    <name type="scientific">Sphagnum jensenii</name>
    <dbReference type="NCBI Taxonomy" id="128206"/>
    <lineage>
        <taxon>Eukaryota</taxon>
        <taxon>Viridiplantae</taxon>
        <taxon>Streptophyta</taxon>
        <taxon>Embryophyta</taxon>
        <taxon>Bryophyta</taxon>
        <taxon>Sphagnophytina</taxon>
        <taxon>Sphagnopsida</taxon>
        <taxon>Sphagnales</taxon>
        <taxon>Sphagnaceae</taxon>
        <taxon>Sphagnum</taxon>
    </lineage>
</organism>
<gene>
    <name evidence="1" type="ORF">CSSPJE1EN1_LOCUS5992</name>
</gene>
<dbReference type="Proteomes" id="UP001497444">
    <property type="component" value="Chromosome 13"/>
</dbReference>